<accession>A0ABY9TG64</accession>
<evidence type="ECO:0000259" key="8">
    <source>
        <dbReference type="Pfam" id="PF10411"/>
    </source>
</evidence>
<organism evidence="10 11">
    <name type="scientific">Thalassotalea nanhaiensis</name>
    <dbReference type="NCBI Taxonomy" id="3065648"/>
    <lineage>
        <taxon>Bacteria</taxon>
        <taxon>Pseudomonadati</taxon>
        <taxon>Pseudomonadota</taxon>
        <taxon>Gammaproteobacteria</taxon>
        <taxon>Alteromonadales</taxon>
        <taxon>Colwelliaceae</taxon>
        <taxon>Thalassotalea</taxon>
    </lineage>
</organism>
<evidence type="ECO:0000256" key="1">
    <source>
        <dbReference type="ARBA" id="ARBA00004418"/>
    </source>
</evidence>
<dbReference type="InterPro" id="IPR036249">
    <property type="entry name" value="Thioredoxin-like_sf"/>
</dbReference>
<keyword evidence="3 7" id="KW-0732">Signal</keyword>
<evidence type="ECO:0000256" key="3">
    <source>
        <dbReference type="ARBA" id="ARBA00022729"/>
    </source>
</evidence>
<name>A0ABY9TG64_9GAMM</name>
<evidence type="ECO:0000259" key="9">
    <source>
        <dbReference type="Pfam" id="PF13098"/>
    </source>
</evidence>
<feature type="domain" description="Thioredoxin-like fold" evidence="9">
    <location>
        <begin position="112"/>
        <end position="234"/>
    </location>
</feature>
<dbReference type="RefSeq" id="WP_348386932.1">
    <property type="nucleotide sequence ID" value="NZ_CP134146.1"/>
</dbReference>
<dbReference type="Pfam" id="PF10411">
    <property type="entry name" value="DsbC_N"/>
    <property type="match status" value="1"/>
</dbReference>
<dbReference type="NCBIfam" id="NF008129">
    <property type="entry name" value="PRK10877.1"/>
    <property type="match status" value="1"/>
</dbReference>
<comment type="function">
    <text evidence="7">Required for disulfide bond formation in some periplasmic proteins. Acts by transferring its disulfide bond to other proteins and is reduced in the process.</text>
</comment>
<keyword evidence="4 7" id="KW-0574">Periplasm</keyword>
<reference evidence="11" key="1">
    <citation type="submission" date="2023-09" db="EMBL/GenBank/DDBJ databases">
        <authorList>
            <person name="Li S."/>
            <person name="Li X."/>
            <person name="Zhang C."/>
            <person name="Zhao Z."/>
        </authorList>
    </citation>
    <scope>NUCLEOTIDE SEQUENCE [LARGE SCALE GENOMIC DNA]</scope>
    <source>
        <strain evidence="11">SQ345</strain>
    </source>
</reference>
<dbReference type="PANTHER" id="PTHR35272:SF3">
    <property type="entry name" value="THIOL:DISULFIDE INTERCHANGE PROTEIN DSBC"/>
    <property type="match status" value="1"/>
</dbReference>
<dbReference type="PANTHER" id="PTHR35272">
    <property type="entry name" value="THIOL:DISULFIDE INTERCHANGE PROTEIN DSBC-RELATED"/>
    <property type="match status" value="1"/>
</dbReference>
<evidence type="ECO:0000256" key="4">
    <source>
        <dbReference type="ARBA" id="ARBA00022764"/>
    </source>
</evidence>
<dbReference type="Pfam" id="PF13098">
    <property type="entry name" value="Thioredoxin_2"/>
    <property type="match status" value="1"/>
</dbReference>
<keyword evidence="5" id="KW-1015">Disulfide bond</keyword>
<evidence type="ECO:0000256" key="7">
    <source>
        <dbReference type="RuleBase" id="RU364038"/>
    </source>
</evidence>
<dbReference type="GO" id="GO:0003756">
    <property type="term" value="F:protein disulfide isomerase activity"/>
    <property type="evidence" value="ECO:0007669"/>
    <property type="project" value="UniProtKB-EC"/>
</dbReference>
<evidence type="ECO:0000313" key="11">
    <source>
        <dbReference type="Proteomes" id="UP001248581"/>
    </source>
</evidence>
<dbReference type="Gene3D" id="3.40.30.10">
    <property type="entry name" value="Glutaredoxin"/>
    <property type="match status" value="1"/>
</dbReference>
<dbReference type="Gene3D" id="3.10.450.70">
    <property type="entry name" value="Disulphide bond isomerase, DsbC/G, N-terminal"/>
    <property type="match status" value="1"/>
</dbReference>
<evidence type="ECO:0000256" key="6">
    <source>
        <dbReference type="ARBA" id="ARBA00023284"/>
    </source>
</evidence>
<dbReference type="InterPro" id="IPR033954">
    <property type="entry name" value="DiS-bond_Isoase_DsbC/G"/>
</dbReference>
<sequence length="244" mass="26883">MLKKLIAIVTTSFMLVAMPSLAVENNEEKIKASLAKLGLQVESVAPSKMENLYEAFTNQGMFYTSADGKFLIQGKVYEISADGISSLTEESLAKVRIDGMEKFEGSMIVFPAKNEKYQMTVFTDLTCGYCRKLHNQMGSYNDLGITVRYLAFPRGGIQSQSYTDIRSVWCSDDQQTAMTNAKGGAQVAQKVCALPVAEQYDFGRKIGVSGTPAIMLDDGMMLPGYKTPEQMQQIFQSYSVKKAG</sequence>
<evidence type="ECO:0000256" key="5">
    <source>
        <dbReference type="ARBA" id="ARBA00023157"/>
    </source>
</evidence>
<gene>
    <name evidence="10" type="primary">dsbC</name>
    <name evidence="10" type="ORF">RI845_14750</name>
</gene>
<dbReference type="SUPFAM" id="SSF54423">
    <property type="entry name" value="DsbC/DsbG N-terminal domain-like"/>
    <property type="match status" value="1"/>
</dbReference>
<keyword evidence="10" id="KW-0413">Isomerase</keyword>
<feature type="signal peptide" evidence="7">
    <location>
        <begin position="1"/>
        <end position="22"/>
    </location>
</feature>
<dbReference type="EMBL" id="CP134146">
    <property type="protein sequence ID" value="WNC67773.1"/>
    <property type="molecule type" value="Genomic_DNA"/>
</dbReference>
<keyword evidence="6 7" id="KW-0676">Redox-active center</keyword>
<evidence type="ECO:0000256" key="2">
    <source>
        <dbReference type="ARBA" id="ARBA00009813"/>
    </source>
</evidence>
<evidence type="ECO:0000313" key="10">
    <source>
        <dbReference type="EMBL" id="WNC67773.1"/>
    </source>
</evidence>
<dbReference type="InterPro" id="IPR012336">
    <property type="entry name" value="Thioredoxin-like_fold"/>
</dbReference>
<comment type="similarity">
    <text evidence="2 7">Belongs to the thioredoxin family. DsbC subfamily.</text>
</comment>
<feature type="chain" id="PRO_5044973845" description="Thiol:disulfide interchange protein" evidence="7">
    <location>
        <begin position="23"/>
        <end position="244"/>
    </location>
</feature>
<feature type="domain" description="Disulphide bond isomerase DsbC/G N-terminal" evidence="8">
    <location>
        <begin position="24"/>
        <end position="89"/>
    </location>
</feature>
<proteinExistence type="inferred from homology"/>
<dbReference type="CDD" id="cd03020">
    <property type="entry name" value="DsbA_DsbC_DsbG"/>
    <property type="match status" value="1"/>
</dbReference>
<keyword evidence="11" id="KW-1185">Reference proteome</keyword>
<dbReference type="InterPro" id="IPR009094">
    <property type="entry name" value="DiS-bond_isomerase_DsbC/G_N_sf"/>
</dbReference>
<comment type="subcellular location">
    <subcellularLocation>
        <location evidence="1 7">Periplasm</location>
    </subcellularLocation>
</comment>
<dbReference type="InterPro" id="IPR051470">
    <property type="entry name" value="Thiol:disulfide_interchange"/>
</dbReference>
<dbReference type="Proteomes" id="UP001248581">
    <property type="component" value="Chromosome"/>
</dbReference>
<protein>
    <recommendedName>
        <fullName evidence="7">Thiol:disulfide interchange protein</fullName>
    </recommendedName>
</protein>
<dbReference type="InterPro" id="IPR018950">
    <property type="entry name" value="DiS-bond_isomerase_DsbC/G_N"/>
</dbReference>
<dbReference type="SUPFAM" id="SSF52833">
    <property type="entry name" value="Thioredoxin-like"/>
    <property type="match status" value="1"/>
</dbReference>